<dbReference type="HOGENOM" id="CLU_1848997_0_0_1"/>
<dbReference type="RefSeq" id="XP_002902981.1">
    <property type="nucleotide sequence ID" value="XM_002902935.1"/>
</dbReference>
<dbReference type="Proteomes" id="UP000006643">
    <property type="component" value="Unassembled WGS sequence"/>
</dbReference>
<dbReference type="EMBL" id="DS028133">
    <property type="protein sequence ID" value="EEY56151.1"/>
    <property type="molecule type" value="Genomic_DNA"/>
</dbReference>
<sequence>MFEKVKRSRDAVDRALLPRSATRSGRKSFITEKLARRLLRKAASESFSALQLKGRLQLHLLATTLAPRARLRPGASPISRTHDTTNIKTQMAEEDRAEEEARRLEKQRLDHHSKCSTTHGPHPNYIRENSNHRVAMDDV</sequence>
<feature type="region of interest" description="Disordered" evidence="1">
    <location>
        <begin position="71"/>
        <end position="139"/>
    </location>
</feature>
<evidence type="ECO:0000313" key="2">
    <source>
        <dbReference type="EMBL" id="EEY56151.1"/>
    </source>
</evidence>
<feature type="compositionally biased region" description="Basic and acidic residues" evidence="1">
    <location>
        <begin position="80"/>
        <end position="113"/>
    </location>
</feature>
<accession>D0NDJ4</accession>
<name>D0NDJ4_PHYIT</name>
<feature type="compositionally biased region" description="Basic and acidic residues" evidence="1">
    <location>
        <begin position="129"/>
        <end position="139"/>
    </location>
</feature>
<protein>
    <submittedName>
        <fullName evidence="2">Uncharacterized protein</fullName>
    </submittedName>
</protein>
<dbReference type="KEGG" id="pif:PITG_08936"/>
<dbReference type="VEuPathDB" id="FungiDB:PITG_08936"/>
<dbReference type="InParanoid" id="D0NDJ4"/>
<reference evidence="3" key="1">
    <citation type="journal article" date="2009" name="Nature">
        <title>Genome sequence and analysis of the Irish potato famine pathogen Phytophthora infestans.</title>
        <authorList>
            <consortium name="The Broad Institute Genome Sequencing Platform"/>
            <person name="Haas B.J."/>
            <person name="Kamoun S."/>
            <person name="Zody M.C."/>
            <person name="Jiang R.H."/>
            <person name="Handsaker R.E."/>
            <person name="Cano L.M."/>
            <person name="Grabherr M."/>
            <person name="Kodira C.D."/>
            <person name="Raffaele S."/>
            <person name="Torto-Alalibo T."/>
            <person name="Bozkurt T.O."/>
            <person name="Ah-Fong A.M."/>
            <person name="Alvarado L."/>
            <person name="Anderson V.L."/>
            <person name="Armstrong M.R."/>
            <person name="Avrova A."/>
            <person name="Baxter L."/>
            <person name="Beynon J."/>
            <person name="Boevink P.C."/>
            <person name="Bollmann S.R."/>
            <person name="Bos J.I."/>
            <person name="Bulone V."/>
            <person name="Cai G."/>
            <person name="Cakir C."/>
            <person name="Carrington J.C."/>
            <person name="Chawner M."/>
            <person name="Conti L."/>
            <person name="Costanzo S."/>
            <person name="Ewan R."/>
            <person name="Fahlgren N."/>
            <person name="Fischbach M.A."/>
            <person name="Fugelstad J."/>
            <person name="Gilroy E.M."/>
            <person name="Gnerre S."/>
            <person name="Green P.J."/>
            <person name="Grenville-Briggs L.J."/>
            <person name="Griffith J."/>
            <person name="Grunwald N.J."/>
            <person name="Horn K."/>
            <person name="Horner N.R."/>
            <person name="Hu C.H."/>
            <person name="Huitema E."/>
            <person name="Jeong D.H."/>
            <person name="Jones A.M."/>
            <person name="Jones J.D."/>
            <person name="Jones R.W."/>
            <person name="Karlsson E.K."/>
            <person name="Kunjeti S.G."/>
            <person name="Lamour K."/>
            <person name="Liu Z."/>
            <person name="Ma L."/>
            <person name="Maclean D."/>
            <person name="Chibucos M.C."/>
            <person name="McDonald H."/>
            <person name="McWalters J."/>
            <person name="Meijer H.J."/>
            <person name="Morgan W."/>
            <person name="Morris P.F."/>
            <person name="Munro C.A."/>
            <person name="O'Neill K."/>
            <person name="Ospina-Giraldo M."/>
            <person name="Pinzon A."/>
            <person name="Pritchard L."/>
            <person name="Ramsahoye B."/>
            <person name="Ren Q."/>
            <person name="Restrepo S."/>
            <person name="Roy S."/>
            <person name="Sadanandom A."/>
            <person name="Savidor A."/>
            <person name="Schornack S."/>
            <person name="Schwartz D.C."/>
            <person name="Schumann U.D."/>
            <person name="Schwessinger B."/>
            <person name="Seyer L."/>
            <person name="Sharpe T."/>
            <person name="Silvar C."/>
            <person name="Song J."/>
            <person name="Studholme D.J."/>
            <person name="Sykes S."/>
            <person name="Thines M."/>
            <person name="van de Vondervoort P.J."/>
            <person name="Phuntumart V."/>
            <person name="Wawra S."/>
            <person name="Weide R."/>
            <person name="Win J."/>
            <person name="Young C."/>
            <person name="Zhou S."/>
            <person name="Fry W."/>
            <person name="Meyers B.C."/>
            <person name="van West P."/>
            <person name="Ristaino J."/>
            <person name="Govers F."/>
            <person name="Birch P.R."/>
            <person name="Whisson S.C."/>
            <person name="Judelson H.S."/>
            <person name="Nusbaum C."/>
        </authorList>
    </citation>
    <scope>NUCLEOTIDE SEQUENCE [LARGE SCALE GENOMIC DNA]</scope>
    <source>
        <strain evidence="3">T30-4</strain>
    </source>
</reference>
<proteinExistence type="predicted"/>
<dbReference type="GeneID" id="9462197"/>
<evidence type="ECO:0000256" key="1">
    <source>
        <dbReference type="SAM" id="MobiDB-lite"/>
    </source>
</evidence>
<evidence type="ECO:0000313" key="3">
    <source>
        <dbReference type="Proteomes" id="UP000006643"/>
    </source>
</evidence>
<gene>
    <name evidence="2" type="ORF">PITG_08936</name>
</gene>
<keyword evidence="3" id="KW-1185">Reference proteome</keyword>
<dbReference type="AlphaFoldDB" id="D0NDJ4"/>
<organism evidence="2 3">
    <name type="scientific">Phytophthora infestans (strain T30-4)</name>
    <name type="common">Potato late blight agent</name>
    <dbReference type="NCBI Taxonomy" id="403677"/>
    <lineage>
        <taxon>Eukaryota</taxon>
        <taxon>Sar</taxon>
        <taxon>Stramenopiles</taxon>
        <taxon>Oomycota</taxon>
        <taxon>Peronosporomycetes</taxon>
        <taxon>Peronosporales</taxon>
        <taxon>Peronosporaceae</taxon>
        <taxon>Phytophthora</taxon>
    </lineage>
</organism>